<dbReference type="PANTHER" id="PTHR18964:SF169">
    <property type="entry name" value="N-ACETYLMANNOSAMINE KINASE"/>
    <property type="match status" value="1"/>
</dbReference>
<dbReference type="InterPro" id="IPR043129">
    <property type="entry name" value="ATPase_NBD"/>
</dbReference>
<proteinExistence type="predicted"/>
<dbReference type="InterPro" id="IPR000600">
    <property type="entry name" value="ROK"/>
</dbReference>
<accession>A0ABY7SYB5</accession>
<dbReference type="RefSeq" id="WP_272859469.1">
    <property type="nucleotide sequence ID" value="NZ_CP067134.1"/>
</dbReference>
<dbReference type="SUPFAM" id="SSF53067">
    <property type="entry name" value="Actin-like ATPase domain"/>
    <property type="match status" value="1"/>
</dbReference>
<dbReference type="EMBL" id="CP067134">
    <property type="protein sequence ID" value="WCR11367.1"/>
    <property type="molecule type" value="Genomic_DNA"/>
</dbReference>
<dbReference type="Proteomes" id="UP001218412">
    <property type="component" value="Chromosome"/>
</dbReference>
<name>A0ABY7SYB5_9RHOB</name>
<organism evidence="1 2">
    <name type="scientific">Paracoccus stylophorae</name>
    <dbReference type="NCBI Taxonomy" id="659350"/>
    <lineage>
        <taxon>Bacteria</taxon>
        <taxon>Pseudomonadati</taxon>
        <taxon>Pseudomonadota</taxon>
        <taxon>Alphaproteobacteria</taxon>
        <taxon>Rhodobacterales</taxon>
        <taxon>Paracoccaceae</taxon>
        <taxon>Paracoccus</taxon>
    </lineage>
</organism>
<sequence length="286" mass="28651">MTQGFAIDLGGTKTAAAVVTNGQVVARLQAPTDGQAGLAQQLETLAGLLSQLGFRRGDRLGTAVAGRISADGNWQAVNAATLSGIGAEPLLAQLQDRFGPDVSVRNDAAAAALAEARKGAGAGSAHFAYLTVSTGVGGGIVLNGRLLQSANGLAGHLGFMSSPLGTARCGSGRWGTVESVASGRAIALAAGTPDARAAFADTSDRARAAIDRSAAAVARQIADLTALFGLDRVAIGGGVGLAPGYLLRVQSHLTSEPELFRVPVNPASLGQDSALIGALMTEEDIS</sequence>
<evidence type="ECO:0000313" key="1">
    <source>
        <dbReference type="EMBL" id="WCR11367.1"/>
    </source>
</evidence>
<dbReference type="Pfam" id="PF00480">
    <property type="entry name" value="ROK"/>
    <property type="match status" value="1"/>
</dbReference>
<reference evidence="1 2" key="1">
    <citation type="submission" date="2021-01" db="EMBL/GenBank/DDBJ databases">
        <title>Biogeographic distribution of Paracoccus.</title>
        <authorList>
            <person name="Hollensteiner J."/>
            <person name="Leineberger J."/>
            <person name="Brinkhoff T."/>
            <person name="Daniel R."/>
        </authorList>
    </citation>
    <scope>NUCLEOTIDE SEQUENCE [LARGE SCALE GENOMIC DNA]</scope>
    <source>
        <strain evidence="1 2">LMG25392</strain>
    </source>
</reference>
<evidence type="ECO:0000313" key="2">
    <source>
        <dbReference type="Proteomes" id="UP001218412"/>
    </source>
</evidence>
<keyword evidence="2" id="KW-1185">Reference proteome</keyword>
<protein>
    <submittedName>
        <fullName evidence="1">ROK family protein</fullName>
    </submittedName>
</protein>
<dbReference type="PANTHER" id="PTHR18964">
    <property type="entry name" value="ROK (REPRESSOR, ORF, KINASE) FAMILY"/>
    <property type="match status" value="1"/>
</dbReference>
<gene>
    <name evidence="1" type="ORF">JHW45_02895</name>
</gene>
<dbReference type="Gene3D" id="3.30.420.40">
    <property type="match status" value="2"/>
</dbReference>